<dbReference type="EMBL" id="GGEC01058334">
    <property type="protein sequence ID" value="MBX38818.1"/>
    <property type="molecule type" value="Transcribed_RNA"/>
</dbReference>
<proteinExistence type="predicted"/>
<dbReference type="AlphaFoldDB" id="A0A2P2N8K3"/>
<organism evidence="1">
    <name type="scientific">Rhizophora mucronata</name>
    <name type="common">Asiatic mangrove</name>
    <dbReference type="NCBI Taxonomy" id="61149"/>
    <lineage>
        <taxon>Eukaryota</taxon>
        <taxon>Viridiplantae</taxon>
        <taxon>Streptophyta</taxon>
        <taxon>Embryophyta</taxon>
        <taxon>Tracheophyta</taxon>
        <taxon>Spermatophyta</taxon>
        <taxon>Magnoliopsida</taxon>
        <taxon>eudicotyledons</taxon>
        <taxon>Gunneridae</taxon>
        <taxon>Pentapetalae</taxon>
        <taxon>rosids</taxon>
        <taxon>fabids</taxon>
        <taxon>Malpighiales</taxon>
        <taxon>Rhizophoraceae</taxon>
        <taxon>Rhizophora</taxon>
    </lineage>
</organism>
<evidence type="ECO:0000313" key="1">
    <source>
        <dbReference type="EMBL" id="MBX38818.1"/>
    </source>
</evidence>
<accession>A0A2P2N8K3</accession>
<protein>
    <submittedName>
        <fullName evidence="1">Uncharacterized protein</fullName>
    </submittedName>
</protein>
<sequence>MITAYSNIFADANLIEIYHKQTFWAVQRKKKKILGL</sequence>
<reference evidence="1" key="1">
    <citation type="submission" date="2018-02" db="EMBL/GenBank/DDBJ databases">
        <title>Rhizophora mucronata_Transcriptome.</title>
        <authorList>
            <person name="Meera S.P."/>
            <person name="Sreeshan A."/>
            <person name="Augustine A."/>
        </authorList>
    </citation>
    <scope>NUCLEOTIDE SEQUENCE</scope>
    <source>
        <tissue evidence="1">Leaf</tissue>
    </source>
</reference>
<name>A0A2P2N8K3_RHIMU</name>